<name>A0A4Z1CLP3_9ACTN</name>
<comment type="caution">
    <text evidence="2">The sequence shown here is derived from an EMBL/GenBank/DDBJ whole genome shotgun (WGS) entry which is preliminary data.</text>
</comment>
<dbReference type="OrthoDB" id="3748689at2"/>
<dbReference type="AlphaFoldDB" id="A0A4Z1CLP3"/>
<evidence type="ECO:0000313" key="3">
    <source>
        <dbReference type="Proteomes" id="UP000297496"/>
    </source>
</evidence>
<dbReference type="Proteomes" id="UP000297496">
    <property type="component" value="Unassembled WGS sequence"/>
</dbReference>
<accession>A0A4Z1CLP3</accession>
<evidence type="ECO:0000313" key="2">
    <source>
        <dbReference type="EMBL" id="TGN66300.1"/>
    </source>
</evidence>
<organism evidence="2 3">
    <name type="scientific">Nocardioides eburneiflavus</name>
    <dbReference type="NCBI Taxonomy" id="2518372"/>
    <lineage>
        <taxon>Bacteria</taxon>
        <taxon>Bacillati</taxon>
        <taxon>Actinomycetota</taxon>
        <taxon>Actinomycetes</taxon>
        <taxon>Propionibacteriales</taxon>
        <taxon>Nocardioidaceae</taxon>
        <taxon>Nocardioides</taxon>
    </lineage>
</organism>
<gene>
    <name evidence="2" type="ORF">EXE59_21835</name>
</gene>
<feature type="coiled-coil region" evidence="1">
    <location>
        <begin position="23"/>
        <end position="50"/>
    </location>
</feature>
<dbReference type="EMBL" id="SRRO01000001">
    <property type="protein sequence ID" value="TGN66300.1"/>
    <property type="molecule type" value="Genomic_DNA"/>
</dbReference>
<sequence>MAKALLGHLNSDARTTTALAVENRRLRRRVEDLEALVLRLQADNDRLAAAARDEQLTVEDLQPV</sequence>
<evidence type="ECO:0000256" key="1">
    <source>
        <dbReference type="SAM" id="Coils"/>
    </source>
</evidence>
<dbReference type="RefSeq" id="WP_135840781.1">
    <property type="nucleotide sequence ID" value="NZ_SRRO01000001.1"/>
</dbReference>
<evidence type="ECO:0008006" key="4">
    <source>
        <dbReference type="Google" id="ProtNLM"/>
    </source>
</evidence>
<keyword evidence="3" id="KW-1185">Reference proteome</keyword>
<keyword evidence="1" id="KW-0175">Coiled coil</keyword>
<protein>
    <recommendedName>
        <fullName evidence="4">Transposase</fullName>
    </recommendedName>
</protein>
<proteinExistence type="predicted"/>
<reference evidence="2 3" key="1">
    <citation type="submission" date="2019-04" db="EMBL/GenBank/DDBJ databases">
        <title>Three New Species of Nocardioides, Nocardioides euryhalodurans sp. nov., Nocardioides seonyuensis sp. nov. and Nocardioides eburneoflavus sp. nov. Isolated from Soil.</title>
        <authorList>
            <person name="Roh S.G."/>
            <person name="Lee C."/>
            <person name="Kim M.-K."/>
            <person name="Kim S.B."/>
        </authorList>
    </citation>
    <scope>NUCLEOTIDE SEQUENCE [LARGE SCALE GENOMIC DNA]</scope>
    <source>
        <strain evidence="2 3">MMS17-SY213</strain>
    </source>
</reference>